<dbReference type="Proteomes" id="UP000259211">
    <property type="component" value="Unassembled WGS sequence"/>
</dbReference>
<dbReference type="PANTHER" id="PTHR23427">
    <property type="entry name" value="SURFEIT LOCUS PROTEIN"/>
    <property type="match status" value="1"/>
</dbReference>
<dbReference type="Pfam" id="PF02104">
    <property type="entry name" value="SURF1"/>
    <property type="match status" value="1"/>
</dbReference>
<proteinExistence type="inferred from homology"/>
<dbReference type="PROSITE" id="PS50895">
    <property type="entry name" value="SURF1"/>
    <property type="match status" value="1"/>
</dbReference>
<organism evidence="8 9">
    <name type="scientific">Cutibacterium avidum</name>
    <dbReference type="NCBI Taxonomy" id="33010"/>
    <lineage>
        <taxon>Bacteria</taxon>
        <taxon>Bacillati</taxon>
        <taxon>Actinomycetota</taxon>
        <taxon>Actinomycetes</taxon>
        <taxon>Propionibacteriales</taxon>
        <taxon>Propionibacteriaceae</taxon>
        <taxon>Cutibacterium</taxon>
    </lineage>
</organism>
<feature type="region of interest" description="Disordered" evidence="7">
    <location>
        <begin position="253"/>
        <end position="276"/>
    </location>
</feature>
<evidence type="ECO:0000256" key="5">
    <source>
        <dbReference type="ARBA" id="ARBA00023136"/>
    </source>
</evidence>
<accession>A0A3E2DNB9</accession>
<dbReference type="AlphaFoldDB" id="A0A3E2DNB9"/>
<reference evidence="8 9" key="1">
    <citation type="submission" date="2017-07" db="EMBL/GenBank/DDBJ databases">
        <authorList>
            <person name="Sun Z.S."/>
            <person name="Albrecht U."/>
            <person name="Echele G."/>
            <person name="Lee C.C."/>
        </authorList>
    </citation>
    <scope>NUCLEOTIDE SEQUENCE [LARGE SCALE GENOMIC DNA]</scope>
    <source>
        <strain evidence="8 9">P16-029</strain>
    </source>
</reference>
<comment type="caution">
    <text evidence="6">Lacks conserved residue(s) required for the propagation of feature annotation.</text>
</comment>
<sequence length="276" mass="30414">MKKLWVRWVALTLLVIALGLVMVRLGEWQLHRLSGRREANEIIRTNENKRPVEWSTLMGEHPVTAQEQWRPATITGTFDTAHELQVRYRSNGDDEGSEVVTPIVTKDGQRVLIDRGFLKRSSATGDNQALPPAPSGTVTITGRVKGNEHGKPTATDPVQGKVRLINSNAIGKTQGITYVNGYITATSMVPAQRSLVPMELPELDDGPHLSYAIQWFCFTAIAVIGLFVLIRGDVKDRQKRRAKANRISAHTATIDDEGTIAAPQESGTTETRTATK</sequence>
<dbReference type="InterPro" id="IPR002994">
    <property type="entry name" value="Surf1/Shy1"/>
</dbReference>
<evidence type="ECO:0000313" key="9">
    <source>
        <dbReference type="Proteomes" id="UP000259211"/>
    </source>
</evidence>
<dbReference type="EMBL" id="NOWI01000002">
    <property type="protein sequence ID" value="RFT46453.1"/>
    <property type="molecule type" value="Genomic_DNA"/>
</dbReference>
<keyword evidence="5 6" id="KW-0472">Membrane</keyword>
<comment type="similarity">
    <text evidence="2 6">Belongs to the SURF1 family.</text>
</comment>
<evidence type="ECO:0000256" key="1">
    <source>
        <dbReference type="ARBA" id="ARBA00004370"/>
    </source>
</evidence>
<keyword evidence="3 6" id="KW-0812">Transmembrane</keyword>
<name>A0A3E2DNB9_9ACTN</name>
<evidence type="ECO:0000256" key="4">
    <source>
        <dbReference type="ARBA" id="ARBA00022989"/>
    </source>
</evidence>
<evidence type="ECO:0000256" key="2">
    <source>
        <dbReference type="ARBA" id="ARBA00007165"/>
    </source>
</evidence>
<dbReference type="CDD" id="cd06662">
    <property type="entry name" value="SURF1"/>
    <property type="match status" value="1"/>
</dbReference>
<evidence type="ECO:0000256" key="3">
    <source>
        <dbReference type="ARBA" id="ARBA00022692"/>
    </source>
</evidence>
<evidence type="ECO:0000313" key="8">
    <source>
        <dbReference type="EMBL" id="RFT46453.1"/>
    </source>
</evidence>
<dbReference type="PANTHER" id="PTHR23427:SF2">
    <property type="entry name" value="SURFEIT LOCUS PROTEIN 1"/>
    <property type="match status" value="1"/>
</dbReference>
<gene>
    <name evidence="8" type="ORF">CHT91_02555</name>
</gene>
<keyword evidence="6" id="KW-1003">Cell membrane</keyword>
<evidence type="ECO:0000256" key="6">
    <source>
        <dbReference type="RuleBase" id="RU363076"/>
    </source>
</evidence>
<protein>
    <recommendedName>
        <fullName evidence="6">SURF1-like protein</fullName>
    </recommendedName>
</protein>
<dbReference type="GO" id="GO:0005886">
    <property type="term" value="C:plasma membrane"/>
    <property type="evidence" value="ECO:0007669"/>
    <property type="project" value="UniProtKB-SubCell"/>
</dbReference>
<comment type="caution">
    <text evidence="8">The sequence shown here is derived from an EMBL/GenBank/DDBJ whole genome shotgun (WGS) entry which is preliminary data.</text>
</comment>
<dbReference type="RefSeq" id="WP_117188563.1">
    <property type="nucleotide sequence ID" value="NZ_NOWI01000002.1"/>
</dbReference>
<feature type="compositionally biased region" description="Polar residues" evidence="7">
    <location>
        <begin position="265"/>
        <end position="276"/>
    </location>
</feature>
<comment type="subcellular location">
    <subcellularLocation>
        <location evidence="6">Cell membrane</location>
        <topology evidence="6">Multi-pass membrane protein</topology>
    </subcellularLocation>
    <subcellularLocation>
        <location evidence="1">Membrane</location>
    </subcellularLocation>
</comment>
<feature type="transmembrane region" description="Helical" evidence="6">
    <location>
        <begin position="211"/>
        <end position="230"/>
    </location>
</feature>
<keyword evidence="4 6" id="KW-1133">Transmembrane helix</keyword>
<dbReference type="InterPro" id="IPR045214">
    <property type="entry name" value="Surf1/Surf4"/>
</dbReference>
<evidence type="ECO:0000256" key="7">
    <source>
        <dbReference type="SAM" id="MobiDB-lite"/>
    </source>
</evidence>